<dbReference type="SUPFAM" id="SSF103657">
    <property type="entry name" value="BAR/IMD domain-like"/>
    <property type="match status" value="1"/>
</dbReference>
<keyword evidence="5" id="KW-1185">Reference proteome</keyword>
<dbReference type="EMBL" id="JAGHQM010000825">
    <property type="protein sequence ID" value="KAH0558507.1"/>
    <property type="molecule type" value="Genomic_DNA"/>
</dbReference>
<dbReference type="FunFam" id="1.20.1270.60:FF:000102">
    <property type="entry name" value="WGS project CABT00000000 data, contig 2.23"/>
    <property type="match status" value="1"/>
</dbReference>
<protein>
    <recommendedName>
        <fullName evidence="3">FCH domain-containing protein</fullName>
    </recommendedName>
</protein>
<feature type="compositionally biased region" description="Low complexity" evidence="2">
    <location>
        <begin position="224"/>
        <end position="244"/>
    </location>
</feature>
<dbReference type="Gene3D" id="1.20.1270.60">
    <property type="entry name" value="Arfaptin homology (AH) domain/BAR domain"/>
    <property type="match status" value="1"/>
</dbReference>
<dbReference type="GO" id="GO:0005886">
    <property type="term" value="C:plasma membrane"/>
    <property type="evidence" value="ECO:0007669"/>
    <property type="project" value="TreeGrafter"/>
</dbReference>
<feature type="coiled-coil region" evidence="1">
    <location>
        <begin position="94"/>
        <end position="121"/>
    </location>
</feature>
<organism evidence="4 5">
    <name type="scientific">Trichoglossum hirsutum</name>
    <dbReference type="NCBI Taxonomy" id="265104"/>
    <lineage>
        <taxon>Eukaryota</taxon>
        <taxon>Fungi</taxon>
        <taxon>Dikarya</taxon>
        <taxon>Ascomycota</taxon>
        <taxon>Pezizomycotina</taxon>
        <taxon>Geoglossomycetes</taxon>
        <taxon>Geoglossales</taxon>
        <taxon>Geoglossaceae</taxon>
        <taxon>Trichoglossum</taxon>
    </lineage>
</organism>
<dbReference type="Proteomes" id="UP000750711">
    <property type="component" value="Unassembled WGS sequence"/>
</dbReference>
<evidence type="ECO:0000313" key="5">
    <source>
        <dbReference type="Proteomes" id="UP000750711"/>
    </source>
</evidence>
<reference evidence="4" key="1">
    <citation type="submission" date="2021-03" db="EMBL/GenBank/DDBJ databases">
        <title>Comparative genomics and phylogenomic investigation of the class Geoglossomycetes provide insights into ecological specialization and systematics.</title>
        <authorList>
            <person name="Melie T."/>
            <person name="Pirro S."/>
            <person name="Miller A.N."/>
            <person name="Quandt A."/>
        </authorList>
    </citation>
    <scope>NUCLEOTIDE SEQUENCE</scope>
    <source>
        <strain evidence="4">CAQ_001_2017</strain>
    </source>
</reference>
<keyword evidence="1" id="KW-0175">Coiled coil</keyword>
<dbReference type="CDD" id="cd07650">
    <property type="entry name" value="F-BAR_Syp1p_like"/>
    <property type="match status" value="1"/>
</dbReference>
<dbReference type="GO" id="GO:0032185">
    <property type="term" value="P:septin cytoskeleton organization"/>
    <property type="evidence" value="ECO:0007669"/>
    <property type="project" value="TreeGrafter"/>
</dbReference>
<dbReference type="GO" id="GO:0032153">
    <property type="term" value="C:cell division site"/>
    <property type="evidence" value="ECO:0007669"/>
    <property type="project" value="TreeGrafter"/>
</dbReference>
<proteinExistence type="predicted"/>
<dbReference type="InterPro" id="IPR001060">
    <property type="entry name" value="FCH_dom"/>
</dbReference>
<dbReference type="PANTHER" id="PTHR23065:SF54">
    <property type="entry name" value="SUPPRESSOR OF YEAST PROFILIN DELETION"/>
    <property type="match status" value="1"/>
</dbReference>
<sequence>MELSRSEYPAMLVSAGKERRRVEETYVQGLKKLAKRQPPDEASDLGVFQVPWQKIVGSTESLASSHLILAQKIEADIERPLREFTTKSRDMQAMSTIQGNLAAMAKEVESAQDKAEKLKKKGTKAPAAKVADATAGVENATSQWDSQAPYVFERLQSVDESRLNHLRDLLTQFQTHEVDQVERNRIIAEECLNVILNVEIADEIKNFAAKTVSGKPKVERQRSRSTLSPPTSSLVTDETASQISGGSGGTSTAGQSRSGRARRWGNEAVLRGTDTASQVTRPALIGLVA</sequence>
<dbReference type="Pfam" id="PF00611">
    <property type="entry name" value="FCH"/>
    <property type="match status" value="1"/>
</dbReference>
<name>A0A9P8LAJ4_9PEZI</name>
<evidence type="ECO:0000259" key="3">
    <source>
        <dbReference type="Pfam" id="PF00611"/>
    </source>
</evidence>
<accession>A0A9P8LAJ4</accession>
<feature type="region of interest" description="Disordered" evidence="2">
    <location>
        <begin position="212"/>
        <end position="273"/>
    </location>
</feature>
<dbReference type="GO" id="GO:0030139">
    <property type="term" value="C:endocytic vesicle"/>
    <property type="evidence" value="ECO:0007669"/>
    <property type="project" value="TreeGrafter"/>
</dbReference>
<feature type="domain" description="FCH" evidence="3">
    <location>
        <begin position="17"/>
        <end position="67"/>
    </location>
</feature>
<gene>
    <name evidence="4" type="ORF">GP486_004834</name>
</gene>
<dbReference type="InterPro" id="IPR027267">
    <property type="entry name" value="AH/BAR_dom_sf"/>
</dbReference>
<comment type="caution">
    <text evidence="4">The sequence shown here is derived from an EMBL/GenBank/DDBJ whole genome shotgun (WGS) entry which is preliminary data.</text>
</comment>
<dbReference type="PANTHER" id="PTHR23065">
    <property type="entry name" value="PROLINE-SERINE-THREONINE PHOSPHATASE INTERACTING PROTEIN 1"/>
    <property type="match status" value="1"/>
</dbReference>
<evidence type="ECO:0000256" key="1">
    <source>
        <dbReference type="SAM" id="Coils"/>
    </source>
</evidence>
<evidence type="ECO:0000313" key="4">
    <source>
        <dbReference type="EMBL" id="KAH0558507.1"/>
    </source>
</evidence>
<dbReference type="AlphaFoldDB" id="A0A9P8LAJ4"/>
<evidence type="ECO:0000256" key="2">
    <source>
        <dbReference type="SAM" id="MobiDB-lite"/>
    </source>
</evidence>